<keyword evidence="2" id="KW-1133">Transmembrane helix</keyword>
<dbReference type="InterPro" id="IPR029058">
    <property type="entry name" value="AB_hydrolase_fold"/>
</dbReference>
<dbReference type="PANTHER" id="PTHR22538:SF1">
    <property type="entry name" value="VWFD DOMAIN-CONTAINING PROTEIN"/>
    <property type="match status" value="1"/>
</dbReference>
<gene>
    <name evidence="4" type="primary">Aste57867_21620</name>
    <name evidence="3" type="ORF">As57867_021551</name>
    <name evidence="4" type="ORF">ASTE57867_21620</name>
</gene>
<reference evidence="4 5" key="1">
    <citation type="submission" date="2019-03" db="EMBL/GenBank/DDBJ databases">
        <authorList>
            <person name="Gaulin E."/>
            <person name="Dumas B."/>
        </authorList>
    </citation>
    <scope>NUCLEOTIDE SEQUENCE [LARGE SCALE GENOMIC DNA]</scope>
    <source>
        <strain evidence="4">CBS 568.67</strain>
    </source>
</reference>
<evidence type="ECO:0000313" key="3">
    <source>
        <dbReference type="EMBL" id="KAF0686591.1"/>
    </source>
</evidence>
<dbReference type="AlphaFoldDB" id="A0A485LJC7"/>
<organism evidence="4 5">
    <name type="scientific">Aphanomyces stellatus</name>
    <dbReference type="NCBI Taxonomy" id="120398"/>
    <lineage>
        <taxon>Eukaryota</taxon>
        <taxon>Sar</taxon>
        <taxon>Stramenopiles</taxon>
        <taxon>Oomycota</taxon>
        <taxon>Saprolegniomycetes</taxon>
        <taxon>Saprolegniales</taxon>
        <taxon>Verrucalvaceae</taxon>
        <taxon>Aphanomyces</taxon>
    </lineage>
</organism>
<dbReference type="Gene3D" id="3.40.50.1820">
    <property type="entry name" value="alpha/beta hydrolase"/>
    <property type="match status" value="1"/>
</dbReference>
<sequence length="576" mass="61626">MATSSPNDAPGTPDGTSYSHPPCLELVDTPRRRYPWRWAIAVALFCGIVCVSIGTIVYFTPSPAHNASVKDIVSLIQTTPALRVTITAKRSTMHINGQSTVHAYIVPRANERATVGATSLQFDAIMHVPSSETGVTETYTLVHDRAYWSVSHDDVVVDAGCMDASQVPPISLMQSSLERSRTVAGVQFEDGRDATPDCYDGTLLELSFAGELFVFCASTTNQLTSATSDDMDIAVEYLADGGLVPDVVVPRAANATASLRCPVVTTAALPSTADMPLYESYTESTPVVVQAKAASCGCKGEKKPCLFMHGLGESTSGPLEDTQADRWGDIHLHAPCCSSIKFAQVETVTRGWTDEAIQDEFCDAALHVAADNDDESTVGRLILVTHSMGNLIAAGAVANDRCRFSDRVTWVSLAAPMSGSKTANYLDSKCKSHAWYDAALKAILKMAGQCPTPTAVLHLQDQCTADDEMQAAYDAAQAVRRQHVTNMLCGTSSTGLVSFMSIATGIVASLTKFGKANDGVVDIESCQAGVGAYGFKGTPDAVHYQAAINHFDATFRYGDGWWGADRKPLKWFECAL</sequence>
<evidence type="ECO:0000313" key="4">
    <source>
        <dbReference type="EMBL" id="VFT98290.1"/>
    </source>
</evidence>
<accession>A0A485LJC7</accession>
<name>A0A485LJC7_9STRA</name>
<protein>
    <submittedName>
        <fullName evidence="4">Aste57867_21620 protein</fullName>
    </submittedName>
</protein>
<dbReference type="EMBL" id="CAADRA010007010">
    <property type="protein sequence ID" value="VFT98290.1"/>
    <property type="molecule type" value="Genomic_DNA"/>
</dbReference>
<evidence type="ECO:0000313" key="5">
    <source>
        <dbReference type="Proteomes" id="UP000332933"/>
    </source>
</evidence>
<keyword evidence="2" id="KW-0472">Membrane</keyword>
<evidence type="ECO:0000256" key="2">
    <source>
        <dbReference type="SAM" id="Phobius"/>
    </source>
</evidence>
<feature type="transmembrane region" description="Helical" evidence="2">
    <location>
        <begin position="38"/>
        <end position="59"/>
    </location>
</feature>
<evidence type="ECO:0000256" key="1">
    <source>
        <dbReference type="SAM" id="MobiDB-lite"/>
    </source>
</evidence>
<dbReference type="PANTHER" id="PTHR22538">
    <property type="entry name" value="CILIA- AND FLAGELLA-ASSOCIATED PROTEIN 74"/>
    <property type="match status" value="1"/>
</dbReference>
<feature type="region of interest" description="Disordered" evidence="1">
    <location>
        <begin position="1"/>
        <end position="22"/>
    </location>
</feature>
<dbReference type="OrthoDB" id="95392at2759"/>
<dbReference type="SUPFAM" id="SSF53474">
    <property type="entry name" value="alpha/beta-Hydrolases"/>
    <property type="match status" value="1"/>
</dbReference>
<reference evidence="3" key="2">
    <citation type="submission" date="2019-06" db="EMBL/GenBank/DDBJ databases">
        <title>Genomics analysis of Aphanomyces spp. identifies a new class of oomycete effector associated with host adaptation.</title>
        <authorList>
            <person name="Gaulin E."/>
        </authorList>
    </citation>
    <scope>NUCLEOTIDE SEQUENCE</scope>
    <source>
        <strain evidence="3">CBS 578.67</strain>
    </source>
</reference>
<dbReference type="EMBL" id="VJMH01006984">
    <property type="protein sequence ID" value="KAF0686591.1"/>
    <property type="molecule type" value="Genomic_DNA"/>
</dbReference>
<keyword evidence="2" id="KW-0812">Transmembrane</keyword>
<proteinExistence type="predicted"/>
<keyword evidence="5" id="KW-1185">Reference proteome</keyword>
<dbReference type="Proteomes" id="UP000332933">
    <property type="component" value="Unassembled WGS sequence"/>
</dbReference>